<feature type="transmembrane region" description="Helical" evidence="8">
    <location>
        <begin position="339"/>
        <end position="359"/>
    </location>
</feature>
<evidence type="ECO:0000313" key="10">
    <source>
        <dbReference type="Proteomes" id="UP000285138"/>
    </source>
</evidence>
<evidence type="ECO:0000256" key="4">
    <source>
        <dbReference type="ARBA" id="ARBA00022544"/>
    </source>
</evidence>
<keyword evidence="6 8" id="KW-1133">Transmembrane helix</keyword>
<feature type="transmembrane region" description="Helical" evidence="8">
    <location>
        <begin position="307"/>
        <end position="327"/>
    </location>
</feature>
<dbReference type="PANTHER" id="PTHR34975">
    <property type="entry name" value="SPORE GERMINATION PROTEIN A2"/>
    <property type="match status" value="1"/>
</dbReference>
<dbReference type="AlphaFoldDB" id="A0A424YG23"/>
<dbReference type="Proteomes" id="UP000285138">
    <property type="component" value="Unassembled WGS sequence"/>
</dbReference>
<sequence>MISFGEKISTRQATLLMATTILATAILFLPAITTEQAREDAWISTLIALVNGLLISLLVITLMKRFPRQTIIQYSEVILGKVLGKVIGLGYIWFFLHTNAIIVREFGAFMATAFMPNTPLIIFNGLIVVLAILVVRSGLEPLARLNEWIFIVTGFFFVVIAMFVISEMNLENLRPFLERGIMPSLKGAITPTSWFGEIIILAMIFPFLSRPQKGYRIGAGAVLIAGAFLFTGLLQAVSIFGPELVKRFDFPILEVVRLISLGDFFERIDALVMAIWVGGVFVKTSVFHFATVTAAAQWFNLEEYNPLAIPLGLLTVILSIHLFEGAADLVKFLSETFPFYALSLFEVGIPALLLVTAFIRNKGGPSL</sequence>
<feature type="transmembrane region" description="Helical" evidence="8">
    <location>
        <begin position="41"/>
        <end position="62"/>
    </location>
</feature>
<feature type="transmembrane region" description="Helical" evidence="8">
    <location>
        <begin position="188"/>
        <end position="208"/>
    </location>
</feature>
<dbReference type="InterPro" id="IPR004761">
    <property type="entry name" value="Spore_GerAB"/>
</dbReference>
<proteinExistence type="inferred from homology"/>
<evidence type="ECO:0000313" key="9">
    <source>
        <dbReference type="EMBL" id="RQD76840.1"/>
    </source>
</evidence>
<accession>A0A424YG23</accession>
<dbReference type="Gene3D" id="1.20.1740.10">
    <property type="entry name" value="Amino acid/polyamine transporter I"/>
    <property type="match status" value="1"/>
</dbReference>
<reference evidence="9 10" key="1">
    <citation type="submission" date="2018-08" db="EMBL/GenBank/DDBJ databases">
        <title>The metabolism and importance of syntrophic acetate oxidation coupled to methane or sulfide production in haloalkaline environments.</title>
        <authorList>
            <person name="Timmers P.H.A."/>
            <person name="Vavourakis C.D."/>
            <person name="Sorokin D.Y."/>
            <person name="Sinninghe Damste J.S."/>
            <person name="Muyzer G."/>
            <person name="Stams A.J.M."/>
            <person name="Plugge C.M."/>
        </authorList>
    </citation>
    <scope>NUCLEOTIDE SEQUENCE [LARGE SCALE GENOMIC DNA]</scope>
    <source>
        <strain evidence="9">MSAO_Bac1</strain>
    </source>
</reference>
<feature type="transmembrane region" description="Helical" evidence="8">
    <location>
        <begin position="270"/>
        <end position="295"/>
    </location>
</feature>
<keyword evidence="4" id="KW-0309">Germination</keyword>
<comment type="similarity">
    <text evidence="2">Belongs to the amino acid-polyamine-organocation (APC) superfamily. Spore germination protein (SGP) (TC 2.A.3.9) family.</text>
</comment>
<comment type="subcellular location">
    <subcellularLocation>
        <location evidence="1">Membrane</location>
        <topology evidence="1">Multi-pass membrane protein</topology>
    </subcellularLocation>
</comment>
<feature type="transmembrane region" description="Helical" evidence="8">
    <location>
        <begin position="148"/>
        <end position="168"/>
    </location>
</feature>
<evidence type="ECO:0000256" key="7">
    <source>
        <dbReference type="ARBA" id="ARBA00023136"/>
    </source>
</evidence>
<dbReference type="PANTHER" id="PTHR34975:SF2">
    <property type="entry name" value="SPORE GERMINATION PROTEIN A2"/>
    <property type="match status" value="1"/>
</dbReference>
<evidence type="ECO:0000256" key="1">
    <source>
        <dbReference type="ARBA" id="ARBA00004141"/>
    </source>
</evidence>
<gene>
    <name evidence="9" type="ORF">D5R97_03660</name>
</gene>
<feature type="transmembrane region" description="Helical" evidence="8">
    <location>
        <begin position="114"/>
        <end position="136"/>
    </location>
</feature>
<protein>
    <submittedName>
        <fullName evidence="9">Spore gernimation protein</fullName>
    </submittedName>
</protein>
<evidence type="ECO:0000256" key="6">
    <source>
        <dbReference type="ARBA" id="ARBA00022989"/>
    </source>
</evidence>
<dbReference type="EMBL" id="QZAA01000107">
    <property type="protein sequence ID" value="RQD76840.1"/>
    <property type="molecule type" value="Genomic_DNA"/>
</dbReference>
<keyword evidence="5 8" id="KW-0812">Transmembrane</keyword>
<keyword evidence="3" id="KW-0813">Transport</keyword>
<organism evidence="9 10">
    <name type="scientific">Candidatus Syntrophonatronum acetioxidans</name>
    <dbReference type="NCBI Taxonomy" id="1795816"/>
    <lineage>
        <taxon>Bacteria</taxon>
        <taxon>Bacillati</taxon>
        <taxon>Bacillota</taxon>
        <taxon>Clostridia</taxon>
        <taxon>Eubacteriales</taxon>
        <taxon>Syntrophomonadaceae</taxon>
        <taxon>Candidatus Syntrophonatronum</taxon>
    </lineage>
</organism>
<evidence type="ECO:0000256" key="2">
    <source>
        <dbReference type="ARBA" id="ARBA00007998"/>
    </source>
</evidence>
<name>A0A424YG23_9FIRM</name>
<dbReference type="NCBIfam" id="TIGR00912">
    <property type="entry name" value="2A0309"/>
    <property type="match status" value="1"/>
</dbReference>
<dbReference type="GO" id="GO:0009847">
    <property type="term" value="P:spore germination"/>
    <property type="evidence" value="ECO:0007669"/>
    <property type="project" value="InterPro"/>
</dbReference>
<evidence type="ECO:0000256" key="5">
    <source>
        <dbReference type="ARBA" id="ARBA00022692"/>
    </source>
</evidence>
<feature type="transmembrane region" description="Helical" evidence="8">
    <location>
        <begin position="220"/>
        <end position="241"/>
    </location>
</feature>
<feature type="transmembrane region" description="Helical" evidence="8">
    <location>
        <begin position="12"/>
        <end position="29"/>
    </location>
</feature>
<dbReference type="GO" id="GO:0016020">
    <property type="term" value="C:membrane"/>
    <property type="evidence" value="ECO:0007669"/>
    <property type="project" value="UniProtKB-SubCell"/>
</dbReference>
<dbReference type="Pfam" id="PF03845">
    <property type="entry name" value="Spore_permease"/>
    <property type="match status" value="1"/>
</dbReference>
<feature type="transmembrane region" description="Helical" evidence="8">
    <location>
        <begin position="82"/>
        <end position="102"/>
    </location>
</feature>
<keyword evidence="7 8" id="KW-0472">Membrane</keyword>
<evidence type="ECO:0000256" key="8">
    <source>
        <dbReference type="SAM" id="Phobius"/>
    </source>
</evidence>
<comment type="caution">
    <text evidence="9">The sequence shown here is derived from an EMBL/GenBank/DDBJ whole genome shotgun (WGS) entry which is preliminary data.</text>
</comment>
<evidence type="ECO:0000256" key="3">
    <source>
        <dbReference type="ARBA" id="ARBA00022448"/>
    </source>
</evidence>